<proteinExistence type="predicted"/>
<comment type="caution">
    <text evidence="1">The sequence shown here is derived from an EMBL/GenBank/DDBJ whole genome shotgun (WGS) entry which is preliminary data.</text>
</comment>
<sequence length="275" mass="32780">MRYYPSLEYDERITFDGSKLKSAIIERSHKVRDFRFQISVMKRKVSLVLEVPINGQEPVYMDVLTGEVFDTYETVQNYPNRKLYTDGYVLELSEDYLQLEDPILSQERILRILYQIHQECRQKARLNLYPYEYIKNDGRDLICYELDPQDIDTLDDRLLTAEFVSELIEEDVQMLRQIVENKFHKETRDLYLAKHINGDNLVVYPAIFWGYHDYVTNPSCISFKGEVKTSELRSIKPFYQEFVGQKIYPVLTPSLAYQLMRDHLEEQSKKQKVIR</sequence>
<evidence type="ECO:0000313" key="2">
    <source>
        <dbReference type="Proteomes" id="UP000824087"/>
    </source>
</evidence>
<organism evidence="1 2">
    <name type="scientific">Candidatus Fimihabitans intestinipullorum</name>
    <dbReference type="NCBI Taxonomy" id="2840820"/>
    <lineage>
        <taxon>Bacteria</taxon>
        <taxon>Bacillati</taxon>
        <taxon>Mycoplasmatota</taxon>
        <taxon>Mycoplasmatota incertae sedis</taxon>
        <taxon>Candidatus Fimihabitans</taxon>
    </lineage>
</organism>
<accession>A0A9D1HU14</accession>
<dbReference type="Proteomes" id="UP000824087">
    <property type="component" value="Unassembled WGS sequence"/>
</dbReference>
<dbReference type="EMBL" id="DVML01000005">
    <property type="protein sequence ID" value="HIU22017.1"/>
    <property type="molecule type" value="Genomic_DNA"/>
</dbReference>
<dbReference type="AlphaFoldDB" id="A0A9D1HU14"/>
<protein>
    <submittedName>
        <fullName evidence="1">Uncharacterized protein</fullName>
    </submittedName>
</protein>
<name>A0A9D1HU14_9BACT</name>
<reference evidence="1" key="1">
    <citation type="submission" date="2020-10" db="EMBL/GenBank/DDBJ databases">
        <authorList>
            <person name="Gilroy R."/>
        </authorList>
    </citation>
    <scope>NUCLEOTIDE SEQUENCE</scope>
    <source>
        <strain evidence="1">CHK197-8231</strain>
    </source>
</reference>
<evidence type="ECO:0000313" key="1">
    <source>
        <dbReference type="EMBL" id="HIU22017.1"/>
    </source>
</evidence>
<reference evidence="1" key="2">
    <citation type="journal article" date="2021" name="PeerJ">
        <title>Extensive microbial diversity within the chicken gut microbiome revealed by metagenomics and culture.</title>
        <authorList>
            <person name="Gilroy R."/>
            <person name="Ravi A."/>
            <person name="Getino M."/>
            <person name="Pursley I."/>
            <person name="Horton D.L."/>
            <person name="Alikhan N.F."/>
            <person name="Baker D."/>
            <person name="Gharbi K."/>
            <person name="Hall N."/>
            <person name="Watson M."/>
            <person name="Adriaenssens E.M."/>
            <person name="Foster-Nyarko E."/>
            <person name="Jarju S."/>
            <person name="Secka A."/>
            <person name="Antonio M."/>
            <person name="Oren A."/>
            <person name="Chaudhuri R.R."/>
            <person name="La Ragione R."/>
            <person name="Hildebrand F."/>
            <person name="Pallen M.J."/>
        </authorList>
    </citation>
    <scope>NUCLEOTIDE SEQUENCE</scope>
    <source>
        <strain evidence="1">CHK197-8231</strain>
    </source>
</reference>
<gene>
    <name evidence="1" type="ORF">IAD49_00325</name>
</gene>